<dbReference type="RefSeq" id="WP_070205186.1">
    <property type="nucleotide sequence ID" value="NZ_LJGZ01000114.1"/>
</dbReference>
<gene>
    <name evidence="2" type="ORF">AN221_42130</name>
</gene>
<dbReference type="OrthoDB" id="3430702at2"/>
<evidence type="ECO:0000256" key="1">
    <source>
        <dbReference type="SAM" id="MobiDB-lite"/>
    </source>
</evidence>
<protein>
    <submittedName>
        <fullName evidence="2">Uncharacterized protein</fullName>
    </submittedName>
</protein>
<comment type="caution">
    <text evidence="2">The sequence shown here is derived from an EMBL/GenBank/DDBJ whole genome shotgun (WGS) entry which is preliminary data.</text>
</comment>
<evidence type="ECO:0000313" key="3">
    <source>
        <dbReference type="Proteomes" id="UP000175971"/>
    </source>
</evidence>
<feature type="region of interest" description="Disordered" evidence="1">
    <location>
        <begin position="1"/>
        <end position="22"/>
    </location>
</feature>
<dbReference type="PATRIC" id="fig|518642.7.peg.8294"/>
<dbReference type="AlphaFoldDB" id="A0A1E7LE44"/>
<name>A0A1E7LE44_9ACTN</name>
<organism evidence="2 3">
    <name type="scientific">Streptomyces nanshensis</name>
    <dbReference type="NCBI Taxonomy" id="518642"/>
    <lineage>
        <taxon>Bacteria</taxon>
        <taxon>Bacillati</taxon>
        <taxon>Actinomycetota</taxon>
        <taxon>Actinomycetes</taxon>
        <taxon>Kitasatosporales</taxon>
        <taxon>Streptomycetaceae</taxon>
        <taxon>Streptomyces</taxon>
    </lineage>
</organism>
<evidence type="ECO:0000313" key="2">
    <source>
        <dbReference type="EMBL" id="OEV14486.1"/>
    </source>
</evidence>
<accession>A0A1E7LE44</accession>
<keyword evidence="3" id="KW-1185">Reference proteome</keyword>
<dbReference type="Proteomes" id="UP000175971">
    <property type="component" value="Unassembled WGS sequence"/>
</dbReference>
<dbReference type="EMBL" id="LJGZ01000114">
    <property type="protein sequence ID" value="OEV14486.1"/>
    <property type="molecule type" value="Genomic_DNA"/>
</dbReference>
<sequence>MTVESGECGGGPAGRTRGGNADWLTGSRITAVHGVFYRPEGPAGEPEAVEFVIAGGQSVLLTCTSDWTLRITPGTWPLLPDWCVPASQWQHAPLTQLPPVPYEGAWTVVGTLERRDGNGEVHEAVIRCEEGDFVVTAGDTVAVRFHHRH</sequence>
<proteinExistence type="predicted"/>
<reference evidence="2 3" key="1">
    <citation type="journal article" date="2016" name="Front. Microbiol.">
        <title>Comparative Genomics Analysis of Streptomyces Species Reveals Their Adaptation to the Marine Environment and Their Diversity at the Genomic Level.</title>
        <authorList>
            <person name="Tian X."/>
            <person name="Zhang Z."/>
            <person name="Yang T."/>
            <person name="Chen M."/>
            <person name="Li J."/>
            <person name="Chen F."/>
            <person name="Yang J."/>
            <person name="Li W."/>
            <person name="Zhang B."/>
            <person name="Zhang Z."/>
            <person name="Wu J."/>
            <person name="Zhang C."/>
            <person name="Long L."/>
            <person name="Xiao J."/>
        </authorList>
    </citation>
    <scope>NUCLEOTIDE SEQUENCE [LARGE SCALE GENOMIC DNA]</scope>
    <source>
        <strain evidence="2 3">SCSIO M10372</strain>
    </source>
</reference>
<feature type="compositionally biased region" description="Gly residues" evidence="1">
    <location>
        <begin position="7"/>
        <end position="17"/>
    </location>
</feature>